<comment type="caution">
    <text evidence="1">The sequence shown here is derived from an EMBL/GenBank/DDBJ whole genome shotgun (WGS) entry which is preliminary data.</text>
</comment>
<protein>
    <submittedName>
        <fullName evidence="1">Uncharacterized protein</fullName>
    </submittedName>
</protein>
<dbReference type="EMBL" id="CAXDID020000002">
    <property type="protein sequence ID" value="CAL5970932.1"/>
    <property type="molecule type" value="Genomic_DNA"/>
</dbReference>
<keyword evidence="2" id="KW-1185">Reference proteome</keyword>
<organism evidence="1 2">
    <name type="scientific">Hexamita inflata</name>
    <dbReference type="NCBI Taxonomy" id="28002"/>
    <lineage>
        <taxon>Eukaryota</taxon>
        <taxon>Metamonada</taxon>
        <taxon>Diplomonadida</taxon>
        <taxon>Hexamitidae</taxon>
        <taxon>Hexamitinae</taxon>
        <taxon>Hexamita</taxon>
    </lineage>
</organism>
<gene>
    <name evidence="1" type="ORF">HINF_LOCUS872</name>
</gene>
<proteinExistence type="predicted"/>
<reference evidence="1 2" key="1">
    <citation type="submission" date="2024-07" db="EMBL/GenBank/DDBJ databases">
        <authorList>
            <person name="Akdeniz Z."/>
        </authorList>
    </citation>
    <scope>NUCLEOTIDE SEQUENCE [LARGE SCALE GENOMIC DNA]</scope>
</reference>
<dbReference type="Proteomes" id="UP001642409">
    <property type="component" value="Unassembled WGS sequence"/>
</dbReference>
<accession>A0ABP1GFP4</accession>
<name>A0ABP1GFP4_9EUKA</name>
<sequence length="252" mass="29580">MTLITVFHVPCIFKYLTESQISRISFNLLQRIILVSTQPKDFQYFNFESVPYMVDIEISDKQCVSNIVLNCTIYSIITNIFRPTLKRNIMPHSILNTEFTLRVILSQIEKQLKIAENDITNDTIIQLLDDKKFNWTKPADILGIQKRSLKRWITETYQRQINKKVSKEDQQLLTGLITEAMKLGLNVCNKDLQLQMKSKLSDDYHWQSFYSAFSYSKRTATRVLEQSKPKTEDIDQRDLYHTLAQLLEVNTI</sequence>
<evidence type="ECO:0000313" key="2">
    <source>
        <dbReference type="Proteomes" id="UP001642409"/>
    </source>
</evidence>
<evidence type="ECO:0000313" key="1">
    <source>
        <dbReference type="EMBL" id="CAL5970932.1"/>
    </source>
</evidence>